<name>A0A7G5E439_9SPHI</name>
<organism evidence="1 2">
    <name type="scientific">Sphingobacterium paramultivorum</name>
    <dbReference type="NCBI Taxonomy" id="2886510"/>
    <lineage>
        <taxon>Bacteria</taxon>
        <taxon>Pseudomonadati</taxon>
        <taxon>Bacteroidota</taxon>
        <taxon>Sphingobacteriia</taxon>
        <taxon>Sphingobacteriales</taxon>
        <taxon>Sphingobacteriaceae</taxon>
        <taxon>Sphingobacterium</taxon>
    </lineage>
</organism>
<evidence type="ECO:0000313" key="1">
    <source>
        <dbReference type="EMBL" id="QMV68764.1"/>
    </source>
</evidence>
<dbReference type="EMBL" id="CP058555">
    <property type="protein sequence ID" value="QMV68764.1"/>
    <property type="molecule type" value="Genomic_DNA"/>
</dbReference>
<dbReference type="RefSeq" id="WP_182329714.1">
    <property type="nucleotide sequence ID" value="NZ_CP058555.1"/>
</dbReference>
<sequence>MIKRFFTIAIVLTAYSCNGISQDEYEKLKSENQSLKSELNEFKFGSANLLSNAKRMITGKSFENAKSELNSLLEKHPDSKEAIEAKELLKDVEFNINKENELKEKAIVQAERSKNEAIKSLRQKTDDIRNITWYSDKSTPQYTNSNSFHLYFGTKKDTKPWLQLAINYTADDWLFIKRYIIKTDNDTYTINPSYSEINTDNGAGEIWEWYDVPVDQEKYKMIEDIIKSKNAKIRHEGKQYYKDRAITQKEKQALQNILTAYKALGGEQPNG</sequence>
<evidence type="ECO:0000313" key="2">
    <source>
        <dbReference type="Proteomes" id="UP000515450"/>
    </source>
</evidence>
<dbReference type="Proteomes" id="UP000515450">
    <property type="component" value="Chromosome"/>
</dbReference>
<proteinExistence type="predicted"/>
<dbReference type="PROSITE" id="PS51257">
    <property type="entry name" value="PROKAR_LIPOPROTEIN"/>
    <property type="match status" value="1"/>
</dbReference>
<reference evidence="1 2" key="1">
    <citation type="journal article" date="2020" name="G3 (Bethesda)">
        <title>CeMbio - The Caenorhabditis elegans Microbiome Resource.</title>
        <authorList>
            <person name="Dirksen P."/>
            <person name="Assie A."/>
            <person name="Zimmermann J."/>
            <person name="Zhang F."/>
            <person name="Tietje A.M."/>
            <person name="Marsh S.A."/>
            <person name="Felix M.A."/>
            <person name="Shapira M."/>
            <person name="Kaleta C."/>
            <person name="Schulenburg H."/>
            <person name="Samuel B."/>
        </authorList>
    </citation>
    <scope>NUCLEOTIDE SEQUENCE [LARGE SCALE GENOMIC DNA]</scope>
    <source>
        <strain evidence="1 2">BIGb0170</strain>
    </source>
</reference>
<keyword evidence="2" id="KW-1185">Reference proteome</keyword>
<gene>
    <name evidence="1" type="ORF">HS960_14360</name>
</gene>
<accession>A0A7G5E439</accession>
<dbReference type="AlphaFoldDB" id="A0A7G5E439"/>
<evidence type="ECO:0008006" key="3">
    <source>
        <dbReference type="Google" id="ProtNLM"/>
    </source>
</evidence>
<protein>
    <recommendedName>
        <fullName evidence="3">Lipoprotein</fullName>
    </recommendedName>
</protein>